<dbReference type="Proteomes" id="UP001186974">
    <property type="component" value="Unassembled WGS sequence"/>
</dbReference>
<dbReference type="EMBL" id="JAWDJW010000995">
    <property type="protein sequence ID" value="KAK3079655.1"/>
    <property type="molecule type" value="Genomic_DNA"/>
</dbReference>
<sequence>MVPPDADDSEDDEDRSDRNAPNFLDRDFAFNVARTFHSTAKQAFAVSGWNPTKTWEGLNWNSSTTEGFCSGAINWTKHEIQTPNYTGFQIRRAKLTSIKDPKKNTSKRIIDFKTPHEPGDLSVDVQVLQEDLPGLAANSIYYMVIEICTSGPHPRAWARLPRLQVFDDQDAAQKVAIKVEYFDTKKKAWVHHYVHATYVFTASPVPDNVPEADGYLNAYWKAVGIYNVAFGLYFPNPRPWYKRYSNLEILALEYKHVEQEIHFKMQPRSPIPRLQRLPLDRVGKTMSDAGAKNVGKPFPRAVGEKRSSKDAGGKQNRCDSCYLNQLGHRSTKQRLHDLAAHKTGRVMSGTFDVRNKGLDPGCDRAENTDQCTNCRLLGRPCSWTDLESLRENEELQELLMWQTEKPGGETVPVPEFQSLRLA</sequence>
<protein>
    <submittedName>
        <fullName evidence="1">Uncharacterized protein</fullName>
    </submittedName>
</protein>
<reference evidence="1" key="1">
    <citation type="submission" date="2024-09" db="EMBL/GenBank/DDBJ databases">
        <title>Black Yeasts Isolated from many extreme environments.</title>
        <authorList>
            <person name="Coleine C."/>
            <person name="Stajich J.E."/>
            <person name="Selbmann L."/>
        </authorList>
    </citation>
    <scope>NUCLEOTIDE SEQUENCE</scope>
    <source>
        <strain evidence="1">CCFEE 5737</strain>
    </source>
</reference>
<name>A0ACC3DSP1_9PEZI</name>
<organism evidence="1 2">
    <name type="scientific">Coniosporium uncinatum</name>
    <dbReference type="NCBI Taxonomy" id="93489"/>
    <lineage>
        <taxon>Eukaryota</taxon>
        <taxon>Fungi</taxon>
        <taxon>Dikarya</taxon>
        <taxon>Ascomycota</taxon>
        <taxon>Pezizomycotina</taxon>
        <taxon>Dothideomycetes</taxon>
        <taxon>Dothideomycetes incertae sedis</taxon>
        <taxon>Coniosporium</taxon>
    </lineage>
</organism>
<gene>
    <name evidence="1" type="ORF">LTS18_004213</name>
</gene>
<comment type="caution">
    <text evidence="1">The sequence shown here is derived from an EMBL/GenBank/DDBJ whole genome shotgun (WGS) entry which is preliminary data.</text>
</comment>
<accession>A0ACC3DSP1</accession>
<proteinExistence type="predicted"/>
<keyword evidence="2" id="KW-1185">Reference proteome</keyword>
<evidence type="ECO:0000313" key="2">
    <source>
        <dbReference type="Proteomes" id="UP001186974"/>
    </source>
</evidence>
<evidence type="ECO:0000313" key="1">
    <source>
        <dbReference type="EMBL" id="KAK3079655.1"/>
    </source>
</evidence>